<reference evidence="2 3" key="1">
    <citation type="journal article" date="2022" name="Allergy">
        <title>Genome assembly and annotation of Periplaneta americana reveal a comprehensive cockroach allergen profile.</title>
        <authorList>
            <person name="Wang L."/>
            <person name="Xiong Q."/>
            <person name="Saelim N."/>
            <person name="Wang L."/>
            <person name="Nong W."/>
            <person name="Wan A.T."/>
            <person name="Shi M."/>
            <person name="Liu X."/>
            <person name="Cao Q."/>
            <person name="Hui J.H.L."/>
            <person name="Sookrung N."/>
            <person name="Leung T.F."/>
            <person name="Tungtrongchitr A."/>
            <person name="Tsui S.K.W."/>
        </authorList>
    </citation>
    <scope>NUCLEOTIDE SEQUENCE [LARGE SCALE GENOMIC DNA]</scope>
    <source>
        <strain evidence="2">PWHHKU_190912</strain>
    </source>
</reference>
<dbReference type="Proteomes" id="UP001148838">
    <property type="component" value="Unassembled WGS sequence"/>
</dbReference>
<accession>A0ABQ8SG59</accession>
<gene>
    <name evidence="2" type="ORF">ANN_15349</name>
</gene>
<feature type="region of interest" description="Disordered" evidence="1">
    <location>
        <begin position="1"/>
        <end position="38"/>
    </location>
</feature>
<proteinExistence type="predicted"/>
<sequence>MSPGSSTESYPAFARTGLKENPGKNLNQITCPDRDSNPGHLVSRPDALALTPQVWTILIALILTLSNSTRRWLAMLVLHYNSRGENATREHIVARNDSCVFLLLPAFPNSHPLTHWSQTPFLFQLSEDKMNLTSDTEKATRPGDNDIGWPVLFPLHCIHRQLATYYTNQTSDAYKQLFFLLHISEVRAVEIKLDSLPGSEAQLLRDKFQNVFGKNSGYKKMCKVAQVLEDVPVGEIDGVSVCDISLFKYARLTSCDVERSFSQYKSLFRDNRHAFVMENLEMTIVVHCNSRPTTSTHVWLTRMLVFNGRLITLLRGAVTPRDCSKMRLTSEI</sequence>
<name>A0ABQ8SG59_PERAM</name>
<evidence type="ECO:0000313" key="2">
    <source>
        <dbReference type="EMBL" id="KAJ4433092.1"/>
    </source>
</evidence>
<organism evidence="2 3">
    <name type="scientific">Periplaneta americana</name>
    <name type="common">American cockroach</name>
    <name type="synonym">Blatta americana</name>
    <dbReference type="NCBI Taxonomy" id="6978"/>
    <lineage>
        <taxon>Eukaryota</taxon>
        <taxon>Metazoa</taxon>
        <taxon>Ecdysozoa</taxon>
        <taxon>Arthropoda</taxon>
        <taxon>Hexapoda</taxon>
        <taxon>Insecta</taxon>
        <taxon>Pterygota</taxon>
        <taxon>Neoptera</taxon>
        <taxon>Polyneoptera</taxon>
        <taxon>Dictyoptera</taxon>
        <taxon>Blattodea</taxon>
        <taxon>Blattoidea</taxon>
        <taxon>Blattidae</taxon>
        <taxon>Blattinae</taxon>
        <taxon>Periplaneta</taxon>
    </lineage>
</organism>
<dbReference type="EMBL" id="JAJSOF020000027">
    <property type="protein sequence ID" value="KAJ4433092.1"/>
    <property type="molecule type" value="Genomic_DNA"/>
</dbReference>
<keyword evidence="3" id="KW-1185">Reference proteome</keyword>
<protein>
    <submittedName>
        <fullName evidence="2">Uncharacterized protein</fullName>
    </submittedName>
</protein>
<comment type="caution">
    <text evidence="2">The sequence shown here is derived from an EMBL/GenBank/DDBJ whole genome shotgun (WGS) entry which is preliminary data.</text>
</comment>
<evidence type="ECO:0000313" key="3">
    <source>
        <dbReference type="Proteomes" id="UP001148838"/>
    </source>
</evidence>
<evidence type="ECO:0000256" key="1">
    <source>
        <dbReference type="SAM" id="MobiDB-lite"/>
    </source>
</evidence>